<dbReference type="STRING" id="542762.A0A4S4DS94"/>
<keyword evidence="7" id="KW-1185">Reference proteome</keyword>
<proteinExistence type="predicted"/>
<feature type="domain" description="GTD-binding" evidence="5">
    <location>
        <begin position="195"/>
        <end position="293"/>
    </location>
</feature>
<dbReference type="Pfam" id="PF04576">
    <property type="entry name" value="Zein-binding"/>
    <property type="match status" value="1"/>
</dbReference>
<dbReference type="GO" id="GO:0016020">
    <property type="term" value="C:membrane"/>
    <property type="evidence" value="ECO:0007669"/>
    <property type="project" value="UniProtKB-SubCell"/>
</dbReference>
<dbReference type="InterPro" id="IPR007656">
    <property type="entry name" value="GTD-bd"/>
</dbReference>
<comment type="subcellular location">
    <subcellularLocation>
        <location evidence="1">Membrane</location>
    </subcellularLocation>
</comment>
<evidence type="ECO:0000256" key="1">
    <source>
        <dbReference type="ARBA" id="ARBA00004370"/>
    </source>
</evidence>
<dbReference type="PROSITE" id="PS51775">
    <property type="entry name" value="GTD_BINDING"/>
    <property type="match status" value="1"/>
</dbReference>
<protein>
    <recommendedName>
        <fullName evidence="5">GTD-binding domain-containing protein</fullName>
    </recommendedName>
</protein>
<keyword evidence="4" id="KW-0472">Membrane</keyword>
<name>A0A4S4DS94_CAMSN</name>
<organism evidence="6 7">
    <name type="scientific">Camellia sinensis var. sinensis</name>
    <name type="common">China tea</name>
    <dbReference type="NCBI Taxonomy" id="542762"/>
    <lineage>
        <taxon>Eukaryota</taxon>
        <taxon>Viridiplantae</taxon>
        <taxon>Streptophyta</taxon>
        <taxon>Embryophyta</taxon>
        <taxon>Tracheophyta</taxon>
        <taxon>Spermatophyta</taxon>
        <taxon>Magnoliopsida</taxon>
        <taxon>eudicotyledons</taxon>
        <taxon>Gunneridae</taxon>
        <taxon>Pentapetalae</taxon>
        <taxon>asterids</taxon>
        <taxon>Ericales</taxon>
        <taxon>Theaceae</taxon>
        <taxon>Camellia</taxon>
    </lineage>
</organism>
<evidence type="ECO:0000256" key="4">
    <source>
        <dbReference type="ARBA" id="ARBA00023136"/>
    </source>
</evidence>
<dbReference type="AlphaFoldDB" id="A0A4S4DS94"/>
<evidence type="ECO:0000259" key="5">
    <source>
        <dbReference type="PROSITE" id="PS51775"/>
    </source>
</evidence>
<sequence length="357" mass="40586">MNLKLVRDQNNCVDGFVEMEGEASCSSISGARKLQNVVERAVILTNESVRVFDVVNSSVHVKKGRFNLKGKGIVNQRPRNGLRRHLKGLADYAKVSPVSFDPSYADDWSRSSVNRKGNNEIECSSLPVNSGADANHCNYDEDALVVKNFGDRASHGFQLDETLHEKKLTERSESFYEEAKSNVQKELGYEGNEKNAIRILEQALEEEHAAHAALYLELEKERSAAATAAVEVMAMILRLQDEKASIEMEAWQYQRIIEEKSAYDAEEMNILKEILVRRQKEKHFLEREDKSSVNEVLSIDKQNCTPLLLERNYEFPDGMKKLIFKQGDVEKSIVSDPQKNLMSAIDNERLKIDMEVE</sequence>
<evidence type="ECO:0000313" key="6">
    <source>
        <dbReference type="EMBL" id="THG05256.1"/>
    </source>
</evidence>
<reference evidence="6 7" key="1">
    <citation type="journal article" date="2018" name="Proc. Natl. Acad. Sci. U.S.A.">
        <title>Draft genome sequence of Camellia sinensis var. sinensis provides insights into the evolution of the tea genome and tea quality.</title>
        <authorList>
            <person name="Wei C."/>
            <person name="Yang H."/>
            <person name="Wang S."/>
            <person name="Zhao J."/>
            <person name="Liu C."/>
            <person name="Gao L."/>
            <person name="Xia E."/>
            <person name="Lu Y."/>
            <person name="Tai Y."/>
            <person name="She G."/>
            <person name="Sun J."/>
            <person name="Cao H."/>
            <person name="Tong W."/>
            <person name="Gao Q."/>
            <person name="Li Y."/>
            <person name="Deng W."/>
            <person name="Jiang X."/>
            <person name="Wang W."/>
            <person name="Chen Q."/>
            <person name="Zhang S."/>
            <person name="Li H."/>
            <person name="Wu J."/>
            <person name="Wang P."/>
            <person name="Li P."/>
            <person name="Shi C."/>
            <person name="Zheng F."/>
            <person name="Jian J."/>
            <person name="Huang B."/>
            <person name="Shan D."/>
            <person name="Shi M."/>
            <person name="Fang C."/>
            <person name="Yue Y."/>
            <person name="Li F."/>
            <person name="Li D."/>
            <person name="Wei S."/>
            <person name="Han B."/>
            <person name="Jiang C."/>
            <person name="Yin Y."/>
            <person name="Xia T."/>
            <person name="Zhang Z."/>
            <person name="Bennetzen J.L."/>
            <person name="Zhao S."/>
            <person name="Wan X."/>
        </authorList>
    </citation>
    <scope>NUCLEOTIDE SEQUENCE [LARGE SCALE GENOMIC DNA]</scope>
    <source>
        <strain evidence="7">cv. Shuchazao</strain>
        <tissue evidence="6">Leaf</tissue>
    </source>
</reference>
<evidence type="ECO:0000256" key="3">
    <source>
        <dbReference type="ARBA" id="ARBA00022989"/>
    </source>
</evidence>
<dbReference type="GO" id="GO:0080115">
    <property type="term" value="F:myosin XI tail binding"/>
    <property type="evidence" value="ECO:0007669"/>
    <property type="project" value="UniProtKB-ARBA"/>
</dbReference>
<dbReference type="EMBL" id="SDRB02010652">
    <property type="protein sequence ID" value="THG05256.1"/>
    <property type="molecule type" value="Genomic_DNA"/>
</dbReference>
<accession>A0A4S4DS94</accession>
<evidence type="ECO:0000256" key="2">
    <source>
        <dbReference type="ARBA" id="ARBA00022692"/>
    </source>
</evidence>
<comment type="caution">
    <text evidence="6">The sequence shown here is derived from an EMBL/GenBank/DDBJ whole genome shotgun (WGS) entry which is preliminary data.</text>
</comment>
<dbReference type="PANTHER" id="PTHR31422">
    <property type="entry name" value="BNAANNG28530D PROTEIN"/>
    <property type="match status" value="1"/>
</dbReference>
<dbReference type="Proteomes" id="UP000306102">
    <property type="component" value="Unassembled WGS sequence"/>
</dbReference>
<dbReference type="PANTHER" id="PTHR31422:SF3">
    <property type="entry name" value="GTD-BINDING DOMAIN-CONTAINING PROTEIN"/>
    <property type="match status" value="1"/>
</dbReference>
<evidence type="ECO:0000313" key="7">
    <source>
        <dbReference type="Proteomes" id="UP000306102"/>
    </source>
</evidence>
<keyword evidence="2" id="KW-0812">Transmembrane</keyword>
<keyword evidence="3" id="KW-1133">Transmembrane helix</keyword>
<gene>
    <name evidence="6" type="ORF">TEA_023810</name>
</gene>